<evidence type="ECO:0000313" key="2">
    <source>
        <dbReference type="EMBL" id="GBP32904.1"/>
    </source>
</evidence>
<sequence>MVTPAVDNNVHSKHTLQSRHDGGKIRLKFNVDNDVLVKCNFQSGNKHEWMRGNYTKENRFENVACFHSSTAKGRKEICRLSYFISPSTGASSKSSTSSLSLGTGEAIDPAAVVDVPSTEQTALEEANSNDQEGSPEVEPDSNELDRDVDESWLQWSIAERECQSKVTLRRRRT</sequence>
<reference evidence="2 3" key="1">
    <citation type="journal article" date="2019" name="Commun. Biol.">
        <title>The bagworm genome reveals a unique fibroin gene that provides high tensile strength.</title>
        <authorList>
            <person name="Kono N."/>
            <person name="Nakamura H."/>
            <person name="Ohtoshi R."/>
            <person name="Tomita M."/>
            <person name="Numata K."/>
            <person name="Arakawa K."/>
        </authorList>
    </citation>
    <scope>NUCLEOTIDE SEQUENCE [LARGE SCALE GENOMIC DNA]</scope>
</reference>
<feature type="compositionally biased region" description="Acidic residues" evidence="1">
    <location>
        <begin position="133"/>
        <end position="149"/>
    </location>
</feature>
<name>A0A4C1V4H4_EUMVA</name>
<protein>
    <submittedName>
        <fullName evidence="2">Uncharacterized protein</fullName>
    </submittedName>
</protein>
<dbReference type="EMBL" id="BGZK01000266">
    <property type="protein sequence ID" value="GBP32904.1"/>
    <property type="molecule type" value="Genomic_DNA"/>
</dbReference>
<feature type="compositionally biased region" description="Polar residues" evidence="1">
    <location>
        <begin position="117"/>
        <end position="132"/>
    </location>
</feature>
<comment type="caution">
    <text evidence="2">The sequence shown here is derived from an EMBL/GenBank/DDBJ whole genome shotgun (WGS) entry which is preliminary data.</text>
</comment>
<dbReference type="AlphaFoldDB" id="A0A4C1V4H4"/>
<evidence type="ECO:0000313" key="3">
    <source>
        <dbReference type="Proteomes" id="UP000299102"/>
    </source>
</evidence>
<feature type="region of interest" description="Disordered" evidence="1">
    <location>
        <begin position="117"/>
        <end position="149"/>
    </location>
</feature>
<evidence type="ECO:0000256" key="1">
    <source>
        <dbReference type="SAM" id="MobiDB-lite"/>
    </source>
</evidence>
<accession>A0A4C1V4H4</accession>
<dbReference type="Proteomes" id="UP000299102">
    <property type="component" value="Unassembled WGS sequence"/>
</dbReference>
<gene>
    <name evidence="2" type="ORF">EVAR_81696_1</name>
</gene>
<organism evidence="2 3">
    <name type="scientific">Eumeta variegata</name>
    <name type="common">Bagworm moth</name>
    <name type="synonym">Eumeta japonica</name>
    <dbReference type="NCBI Taxonomy" id="151549"/>
    <lineage>
        <taxon>Eukaryota</taxon>
        <taxon>Metazoa</taxon>
        <taxon>Ecdysozoa</taxon>
        <taxon>Arthropoda</taxon>
        <taxon>Hexapoda</taxon>
        <taxon>Insecta</taxon>
        <taxon>Pterygota</taxon>
        <taxon>Neoptera</taxon>
        <taxon>Endopterygota</taxon>
        <taxon>Lepidoptera</taxon>
        <taxon>Glossata</taxon>
        <taxon>Ditrysia</taxon>
        <taxon>Tineoidea</taxon>
        <taxon>Psychidae</taxon>
        <taxon>Oiketicinae</taxon>
        <taxon>Eumeta</taxon>
    </lineage>
</organism>
<keyword evidence="3" id="KW-1185">Reference proteome</keyword>
<proteinExistence type="predicted"/>